<dbReference type="Pfam" id="PF01040">
    <property type="entry name" value="UbiA"/>
    <property type="match status" value="2"/>
</dbReference>
<evidence type="ECO:0000256" key="5">
    <source>
        <dbReference type="ARBA" id="ARBA00022688"/>
    </source>
</evidence>
<dbReference type="PANTHER" id="PTHR11048">
    <property type="entry name" value="PRENYLTRANSFERASES"/>
    <property type="match status" value="1"/>
</dbReference>
<dbReference type="CTD" id="20214926"/>
<keyword evidence="6 13" id="KW-0812">Transmembrane</keyword>
<keyword evidence="8 13" id="KW-0472">Membrane</keyword>
<dbReference type="EC" id="2.5.1.39" evidence="13"/>
<dbReference type="AlphaFoldDB" id="T1G1H8"/>
<dbReference type="PANTHER" id="PTHR11048:SF28">
    <property type="entry name" value="4-HYDROXYBENZOATE POLYPRENYLTRANSFERASE, MITOCHONDRIAL"/>
    <property type="match status" value="1"/>
</dbReference>
<dbReference type="CDD" id="cd13959">
    <property type="entry name" value="PT_UbiA_COQ2"/>
    <property type="match status" value="1"/>
</dbReference>
<protein>
    <recommendedName>
        <fullName evidence="13">4-hydroxybenzoate polyprenyltransferase, mitochondrial</fullName>
        <shortName evidence="13">4-HB polyprenyltransferase</shortName>
        <ecNumber evidence="13">2.5.1.39</ecNumber>
    </recommendedName>
    <alternativeName>
        <fullName evidence="13">Para-hydroxybenzoate--polyprenyltransferase</fullName>
        <shortName evidence="13">PHB:PPT</shortName>
        <shortName evidence="13">PHB:polyprenyltransferase</shortName>
    </alternativeName>
</protein>
<dbReference type="HAMAP" id="MF_01635">
    <property type="entry name" value="UbiA"/>
    <property type="match status" value="1"/>
</dbReference>
<comment type="catalytic activity">
    <reaction evidence="11">
        <text>all-trans-nonaprenyl diphosphate + 4-hydroxybenzoate = 4-hydroxy-3-(all-trans-nonaprenyl)benzoate + diphosphate</text>
        <dbReference type="Rhea" id="RHEA:17709"/>
        <dbReference type="ChEBI" id="CHEBI:17879"/>
        <dbReference type="ChEBI" id="CHEBI:33019"/>
        <dbReference type="ChEBI" id="CHEBI:58391"/>
        <dbReference type="ChEBI" id="CHEBI:84502"/>
        <dbReference type="EC" id="2.5.1.39"/>
    </reaction>
    <physiologicalReaction direction="left-to-right" evidence="11">
        <dbReference type="Rhea" id="RHEA:17710"/>
    </physiologicalReaction>
</comment>
<comment type="catalytic activity">
    <reaction evidence="10">
        <text>all-trans-decaprenyl diphosphate + 4-hydroxybenzoate = 4-hydroxy-3-(all-trans-decaprenyl)benzoate + diphosphate</text>
        <dbReference type="Rhea" id="RHEA:44564"/>
        <dbReference type="ChEBI" id="CHEBI:17879"/>
        <dbReference type="ChEBI" id="CHEBI:33019"/>
        <dbReference type="ChEBI" id="CHEBI:60721"/>
        <dbReference type="ChEBI" id="CHEBI:84503"/>
        <dbReference type="EC" id="2.5.1.39"/>
    </reaction>
    <physiologicalReaction direction="left-to-right" evidence="10">
        <dbReference type="Rhea" id="RHEA:44565"/>
    </physiologicalReaction>
</comment>
<dbReference type="PROSITE" id="PS00943">
    <property type="entry name" value="UBIA"/>
    <property type="match status" value="1"/>
</dbReference>
<feature type="transmembrane region" description="Helical" evidence="13">
    <location>
        <begin position="288"/>
        <end position="310"/>
    </location>
</feature>
<feature type="transmembrane region" description="Helical" evidence="13">
    <location>
        <begin position="188"/>
        <end position="209"/>
    </location>
</feature>
<evidence type="ECO:0000256" key="1">
    <source>
        <dbReference type="ARBA" id="ARBA00001946"/>
    </source>
</evidence>
<dbReference type="GeneID" id="20214926"/>
<dbReference type="OrthoDB" id="18170at2759"/>
<dbReference type="eggNOG" id="KOG1381">
    <property type="taxonomic scope" value="Eukaryota"/>
</dbReference>
<evidence type="ECO:0000313" key="16">
    <source>
        <dbReference type="Proteomes" id="UP000015101"/>
    </source>
</evidence>
<reference evidence="15" key="3">
    <citation type="submission" date="2015-06" db="UniProtKB">
        <authorList>
            <consortium name="EnsemblMetazoa"/>
        </authorList>
    </citation>
    <scope>IDENTIFICATION</scope>
</reference>
<evidence type="ECO:0000256" key="4">
    <source>
        <dbReference type="ARBA" id="ARBA00022679"/>
    </source>
</evidence>
<dbReference type="InterPro" id="IPR006370">
    <property type="entry name" value="HB_polyprenyltransferase-like"/>
</dbReference>
<dbReference type="FunFam" id="1.10.357.140:FF:000003">
    <property type="entry name" value="4-hydroxybenzoate polyprenyltransferase, mitochondrial"/>
    <property type="match status" value="1"/>
</dbReference>
<keyword evidence="5 13" id="KW-0831">Ubiquinone biosynthesis</keyword>
<comment type="catalytic activity">
    <reaction evidence="12">
        <text>an all-trans-polyprenyl diphosphate + 4-hydroxybenzoate = a 4-hydroxy-3-(all-trans-polyprenyl)benzoate + diphosphate</text>
        <dbReference type="Rhea" id="RHEA:44504"/>
        <dbReference type="Rhea" id="RHEA-COMP:9514"/>
        <dbReference type="Rhea" id="RHEA-COMP:9564"/>
        <dbReference type="ChEBI" id="CHEBI:17879"/>
        <dbReference type="ChEBI" id="CHEBI:33019"/>
        <dbReference type="ChEBI" id="CHEBI:58914"/>
        <dbReference type="ChEBI" id="CHEBI:78396"/>
        <dbReference type="EC" id="2.5.1.39"/>
    </reaction>
    <physiologicalReaction direction="left-to-right" evidence="12">
        <dbReference type="Rhea" id="RHEA:44505"/>
    </physiologicalReaction>
</comment>
<dbReference type="Gene3D" id="1.20.120.1780">
    <property type="entry name" value="UbiA prenyltransferase"/>
    <property type="match status" value="1"/>
</dbReference>
<organism evidence="15 16">
    <name type="scientific">Helobdella robusta</name>
    <name type="common">Californian leech</name>
    <dbReference type="NCBI Taxonomy" id="6412"/>
    <lineage>
        <taxon>Eukaryota</taxon>
        <taxon>Metazoa</taxon>
        <taxon>Spiralia</taxon>
        <taxon>Lophotrochozoa</taxon>
        <taxon>Annelida</taxon>
        <taxon>Clitellata</taxon>
        <taxon>Hirudinea</taxon>
        <taxon>Rhynchobdellida</taxon>
        <taxon>Glossiphoniidae</taxon>
        <taxon>Helobdella</taxon>
    </lineage>
</organism>
<dbReference type="UniPathway" id="UPA00232"/>
<evidence type="ECO:0000313" key="14">
    <source>
        <dbReference type="EMBL" id="ESO09218.1"/>
    </source>
</evidence>
<dbReference type="InterPro" id="IPR044878">
    <property type="entry name" value="UbiA_sf"/>
</dbReference>
<proteinExistence type="inferred from homology"/>
<reference evidence="16" key="1">
    <citation type="submission" date="2012-12" db="EMBL/GenBank/DDBJ databases">
        <authorList>
            <person name="Hellsten U."/>
            <person name="Grimwood J."/>
            <person name="Chapman J.A."/>
            <person name="Shapiro H."/>
            <person name="Aerts A."/>
            <person name="Otillar R.P."/>
            <person name="Terry A.Y."/>
            <person name="Boore J.L."/>
            <person name="Simakov O."/>
            <person name="Marletaz F."/>
            <person name="Cho S.-J."/>
            <person name="Edsinger-Gonzales E."/>
            <person name="Havlak P."/>
            <person name="Kuo D.-H."/>
            <person name="Larsson T."/>
            <person name="Lv J."/>
            <person name="Arendt D."/>
            <person name="Savage R."/>
            <person name="Osoegawa K."/>
            <person name="de Jong P."/>
            <person name="Lindberg D.R."/>
            <person name="Seaver E.C."/>
            <person name="Weisblat D.A."/>
            <person name="Putnam N.H."/>
            <person name="Grigoriev I.V."/>
            <person name="Rokhsar D.S."/>
        </authorList>
    </citation>
    <scope>NUCLEOTIDE SEQUENCE</scope>
</reference>
<dbReference type="EMBL" id="AMQM01002914">
    <property type="status" value="NOT_ANNOTATED_CDS"/>
    <property type="molecule type" value="Genomic_DNA"/>
</dbReference>
<dbReference type="STRING" id="6412.T1G1H8"/>
<accession>T1G1H8</accession>
<evidence type="ECO:0000256" key="13">
    <source>
        <dbReference type="HAMAP-Rule" id="MF_03189"/>
    </source>
</evidence>
<keyword evidence="13" id="KW-0496">Mitochondrion</keyword>
<feature type="transmembrane region" description="Helical" evidence="13">
    <location>
        <begin position="118"/>
        <end position="140"/>
    </location>
</feature>
<feature type="transmembrane region" description="Helical" evidence="13">
    <location>
        <begin position="262"/>
        <end position="281"/>
    </location>
</feature>
<dbReference type="HOGENOM" id="CLU_034879_0_1_1"/>
<dbReference type="InterPro" id="IPR000537">
    <property type="entry name" value="UbiA_prenyltransferase"/>
</dbReference>
<dbReference type="OMA" id="WCMIYDT"/>
<comment type="subcellular location">
    <subcellularLocation>
        <location evidence="2">Membrane</location>
        <topology evidence="2">Multi-pass membrane protein</topology>
    </subcellularLocation>
    <subcellularLocation>
        <location evidence="13">Mitochondrion inner membrane</location>
        <topology evidence="13">Multi-pass membrane protein</topology>
        <orientation evidence="13">Matrix side</orientation>
    </subcellularLocation>
</comment>
<name>T1G1H8_HELRO</name>
<comment type="pathway">
    <text evidence="13">Cofactor biosynthesis; ubiquinone biosynthesis.</text>
</comment>
<dbReference type="KEGG" id="hro:HELRODRAFT_73737"/>
<evidence type="ECO:0000256" key="8">
    <source>
        <dbReference type="ARBA" id="ARBA00023136"/>
    </source>
</evidence>
<evidence type="ECO:0000256" key="2">
    <source>
        <dbReference type="ARBA" id="ARBA00004141"/>
    </source>
</evidence>
<evidence type="ECO:0000313" key="15">
    <source>
        <dbReference type="EnsemblMetazoa" id="HelroP73737"/>
    </source>
</evidence>
<comment type="cofactor">
    <cofactor evidence="1 13">
        <name>Mg(2+)</name>
        <dbReference type="ChEBI" id="CHEBI:18420"/>
    </cofactor>
</comment>
<dbReference type="RefSeq" id="XP_009012311.1">
    <property type="nucleotide sequence ID" value="XM_009014063.1"/>
</dbReference>
<dbReference type="GO" id="GO:0005743">
    <property type="term" value="C:mitochondrial inner membrane"/>
    <property type="evidence" value="ECO:0000318"/>
    <property type="project" value="GO_Central"/>
</dbReference>
<keyword evidence="9 13" id="KW-0414">Isoprene biosynthesis</keyword>
<feature type="transmembrane region" description="Helical" evidence="13">
    <location>
        <begin position="146"/>
        <end position="167"/>
    </location>
</feature>
<dbReference type="GO" id="GO:0006744">
    <property type="term" value="P:ubiquinone biosynthetic process"/>
    <property type="evidence" value="ECO:0000318"/>
    <property type="project" value="GO_Central"/>
</dbReference>
<comment type="similarity">
    <text evidence="3 13">Belongs to the UbiA prenyltransferase family.</text>
</comment>
<evidence type="ECO:0000256" key="7">
    <source>
        <dbReference type="ARBA" id="ARBA00022989"/>
    </source>
</evidence>
<evidence type="ECO:0000256" key="10">
    <source>
        <dbReference type="ARBA" id="ARBA00049890"/>
    </source>
</evidence>
<evidence type="ECO:0000256" key="6">
    <source>
        <dbReference type="ARBA" id="ARBA00022692"/>
    </source>
</evidence>
<evidence type="ECO:0000256" key="11">
    <source>
        <dbReference type="ARBA" id="ARBA00050454"/>
    </source>
</evidence>
<feature type="transmembrane region" description="Helical" evidence="13">
    <location>
        <begin position="389"/>
        <end position="407"/>
    </location>
</feature>
<comment type="function">
    <text evidence="13">Catalyzes the prenylation of para-hydroxybenzoate (PHB) with an all-trans polyprenyl group. Mediates the second step in the final reaction sequence of coenzyme Q (CoQ) biosynthesis, which is the condensation of the polyisoprenoid side chain with PHB, generating the first membrane-bound Q intermediate.</text>
</comment>
<dbReference type="GO" id="GO:0008412">
    <property type="term" value="F:4-hydroxybenzoate polyprenyltransferase activity"/>
    <property type="evidence" value="ECO:0000318"/>
    <property type="project" value="GO_Central"/>
</dbReference>
<dbReference type="EMBL" id="KB095959">
    <property type="protein sequence ID" value="ESO09218.1"/>
    <property type="molecule type" value="Genomic_DNA"/>
</dbReference>
<keyword evidence="16" id="KW-1185">Reference proteome</keyword>
<dbReference type="InterPro" id="IPR039653">
    <property type="entry name" value="Prenyltransferase"/>
</dbReference>
<feature type="transmembrane region" description="Helical" evidence="13">
    <location>
        <begin position="365"/>
        <end position="383"/>
    </location>
</feature>
<keyword evidence="7 13" id="KW-1133">Transmembrane helix</keyword>
<feature type="transmembrane region" description="Helical" evidence="13">
    <location>
        <begin position="316"/>
        <end position="335"/>
    </location>
</feature>
<dbReference type="InterPro" id="IPR030470">
    <property type="entry name" value="UbiA_prenylTrfase_CS"/>
</dbReference>
<dbReference type="Gene3D" id="1.10.357.140">
    <property type="entry name" value="UbiA prenyltransferase"/>
    <property type="match status" value="1"/>
</dbReference>
<dbReference type="InParanoid" id="T1G1H8"/>
<reference evidence="14 16" key="2">
    <citation type="journal article" date="2013" name="Nature">
        <title>Insights into bilaterian evolution from three spiralian genomes.</title>
        <authorList>
            <person name="Simakov O."/>
            <person name="Marletaz F."/>
            <person name="Cho S.J."/>
            <person name="Edsinger-Gonzales E."/>
            <person name="Havlak P."/>
            <person name="Hellsten U."/>
            <person name="Kuo D.H."/>
            <person name="Larsson T."/>
            <person name="Lv J."/>
            <person name="Arendt D."/>
            <person name="Savage R."/>
            <person name="Osoegawa K."/>
            <person name="de Jong P."/>
            <person name="Grimwood J."/>
            <person name="Chapman J.A."/>
            <person name="Shapiro H."/>
            <person name="Aerts A."/>
            <person name="Otillar R.P."/>
            <person name="Terry A.Y."/>
            <person name="Boore J.L."/>
            <person name="Grigoriev I.V."/>
            <person name="Lindberg D.R."/>
            <person name="Seaver E.C."/>
            <person name="Weisblat D.A."/>
            <person name="Putnam N.H."/>
            <person name="Rokhsar D.S."/>
        </authorList>
    </citation>
    <scope>NUCLEOTIDE SEQUENCE</scope>
</reference>
<dbReference type="GO" id="GO:0008299">
    <property type="term" value="P:isoprenoid biosynthetic process"/>
    <property type="evidence" value="ECO:0007669"/>
    <property type="project" value="UniProtKB-UniRule"/>
</dbReference>
<dbReference type="FunCoup" id="T1G1H8">
    <property type="interactions" value="747"/>
</dbReference>
<sequence length="462" mass="51839">MSRQKLKFFCDAASVQFSLGCTSHRNFKLLIPLQPAVINVNLNTKPSFVLSNSTRHPLCVPLSSTISQRFLHVNNQKRNPDLTILSEADHQSLAVRFVSACPEPVQPYLRLMRIDRPIGTWLVFLPCAWSITLASPAGQLPDLKTLILFGLGSFFMRGAGCIINDMWDKDFDSKVERTKLRPIANNQVTRFKALCFLSIPLSISFSILLTFNWNTIGLGVCSLAPCVIYPLAKRFTYWPQAFLGITQGWGILIAWSEIYGSLTWPTLALYTSGVFWTMTYDTIYSCQVFALLCLCYLICLVFNWGAVMGWSAVCNTFQWAMVSMYITSIAWTLLYDTIYAFQDIEDDLKVGVKSTAIKFGESTKYWLAGFGSIVVGGLTTTGILCDQPWLYYLGVAGFAAHLSHQVWSVNLKDGNQCGEKFRSNRNLGLIFWGIIVLSNLIKIQTDESEVSDNQTPQKNVNS</sequence>
<evidence type="ECO:0000256" key="9">
    <source>
        <dbReference type="ARBA" id="ARBA00023229"/>
    </source>
</evidence>
<dbReference type="EnsemblMetazoa" id="HelroT73737">
    <property type="protein sequence ID" value="HelroP73737"/>
    <property type="gene ID" value="HelroG73737"/>
</dbReference>
<evidence type="ECO:0000256" key="12">
    <source>
        <dbReference type="ARBA" id="ARBA00051182"/>
    </source>
</evidence>
<evidence type="ECO:0000256" key="3">
    <source>
        <dbReference type="ARBA" id="ARBA00005985"/>
    </source>
</evidence>
<dbReference type="FunFam" id="1.20.120.1780:FF:000001">
    <property type="entry name" value="4-hydroxybenzoate octaprenyltransferase"/>
    <property type="match status" value="1"/>
</dbReference>
<dbReference type="Proteomes" id="UP000015101">
    <property type="component" value="Unassembled WGS sequence"/>
</dbReference>
<keyword evidence="13" id="KW-0999">Mitochondrion inner membrane</keyword>
<gene>
    <name evidence="15" type="primary">20214926</name>
    <name evidence="14" type="ORF">HELRODRAFT_73737</name>
</gene>
<keyword evidence="4 13" id="KW-0808">Transferase</keyword>